<dbReference type="Gramene" id="TraesJAG4A03G02056910.1">
    <property type="protein sequence ID" value="TraesJAG4A03G02056910.1.CDS1"/>
    <property type="gene ID" value="TraesJAG4A03G02056910"/>
</dbReference>
<accession>A0A3B6HUL4</accession>
<proteinExistence type="predicted"/>
<organism evidence="2">
    <name type="scientific">Triticum aestivum</name>
    <name type="common">Wheat</name>
    <dbReference type="NCBI Taxonomy" id="4565"/>
    <lineage>
        <taxon>Eukaryota</taxon>
        <taxon>Viridiplantae</taxon>
        <taxon>Streptophyta</taxon>
        <taxon>Embryophyta</taxon>
        <taxon>Tracheophyta</taxon>
        <taxon>Spermatophyta</taxon>
        <taxon>Magnoliopsida</taxon>
        <taxon>Liliopsida</taxon>
        <taxon>Poales</taxon>
        <taxon>Poaceae</taxon>
        <taxon>BOP clade</taxon>
        <taxon>Pooideae</taxon>
        <taxon>Triticodae</taxon>
        <taxon>Triticeae</taxon>
        <taxon>Triticinae</taxon>
        <taxon>Triticum</taxon>
    </lineage>
</organism>
<evidence type="ECO:0000313" key="2">
    <source>
        <dbReference type="EnsemblPlants" id="TraesCS4A02G127300.1.cds1"/>
    </source>
</evidence>
<keyword evidence="3" id="KW-1185">Reference proteome</keyword>
<dbReference type="EnsemblPlants" id="TraesCS4A02G127300.1">
    <property type="protein sequence ID" value="TraesCS4A02G127300.1.cds1"/>
    <property type="gene ID" value="TraesCS4A02G127300"/>
</dbReference>
<dbReference type="Gramene" id="TraesLDM4A03G02048620.1">
    <property type="protein sequence ID" value="TraesLDM4A03G02048620.1.CDS1"/>
    <property type="gene ID" value="TraesLDM4A03G02048620"/>
</dbReference>
<dbReference type="Gramene" id="TraesCS4A03G0268700.1">
    <property type="protein sequence ID" value="TraesCS4A03G0268700.1.CDS1"/>
    <property type="gene ID" value="TraesCS4A03G0268700"/>
</dbReference>
<dbReference type="Gramene" id="TraesCS4A02G127300.1">
    <property type="protein sequence ID" value="TraesCS4A02G127300.1.cds1"/>
    <property type="gene ID" value="TraesCS4A02G127300"/>
</dbReference>
<reference evidence="2" key="1">
    <citation type="submission" date="2018-08" db="EMBL/GenBank/DDBJ databases">
        <authorList>
            <person name="Rossello M."/>
        </authorList>
    </citation>
    <scope>NUCLEOTIDE SEQUENCE [LARGE SCALE GENOMIC DNA]</scope>
    <source>
        <strain evidence="2">cv. Chinese Spring</strain>
    </source>
</reference>
<dbReference type="AlphaFoldDB" id="A0A3B6HUL4"/>
<dbReference type="Gramene" id="TraesNOR4A03G02076610.1">
    <property type="protein sequence ID" value="TraesNOR4A03G02076610.1.CDS1"/>
    <property type="gene ID" value="TraesNOR4A03G02076610"/>
</dbReference>
<dbReference type="Gramene" id="TraesSTA4A03G02045840.1">
    <property type="protein sequence ID" value="TraesSTA4A03G02045840.1.CDS1"/>
    <property type="gene ID" value="TraesSTA4A03G02045840"/>
</dbReference>
<evidence type="ECO:0000256" key="1">
    <source>
        <dbReference type="SAM" id="MobiDB-lite"/>
    </source>
</evidence>
<dbReference type="Gramene" id="TraesJUL4A03G02068720.1">
    <property type="protein sequence ID" value="TraesJUL4A03G02068720.1.CDS1"/>
    <property type="gene ID" value="TraesJUL4A03G02068720"/>
</dbReference>
<dbReference type="Gramene" id="TraesSYM4A03G02075800.1">
    <property type="protein sequence ID" value="TraesSYM4A03G02075800.1.CDS1"/>
    <property type="gene ID" value="TraesSYM4A03G02075800"/>
</dbReference>
<name>A0A3B6HUL4_WHEAT</name>
<reference evidence="2" key="2">
    <citation type="submission" date="2018-10" db="UniProtKB">
        <authorList>
            <consortium name="EnsemblPlants"/>
        </authorList>
    </citation>
    <scope>IDENTIFICATION</scope>
</reference>
<dbReference type="Gramene" id="TraesPARA_EIv1.0_1281670.1">
    <property type="protein sequence ID" value="TraesPARA_EIv1.0_1281670.1.CDS1"/>
    <property type="gene ID" value="TraesPARA_EIv1.0_1281670"/>
</dbReference>
<sequence>MLPSKWLLDKSMCSKCFSLVIDVGICPVKLFRQRSNNTNPLKRPMPEGSGPPKELFERSRNERFEVCTGKTDRSTVVELLVSELGRGRVPAKLFPERLR</sequence>
<dbReference type="Proteomes" id="UP000019116">
    <property type="component" value="Chromosome 4A"/>
</dbReference>
<dbReference type="Gramene" id="TraesRN4D0100460500.1">
    <property type="protein sequence ID" value="TraesRN4D0100460500.1"/>
    <property type="gene ID" value="TraesRN4D0100460500"/>
</dbReference>
<dbReference type="Gramene" id="TraesRN4A0100272200.1">
    <property type="protein sequence ID" value="TraesRN4A0100272200.1"/>
    <property type="gene ID" value="TraesRN4A0100272200"/>
</dbReference>
<dbReference type="Gramene" id="TraesARI4A03G02085680.1">
    <property type="protein sequence ID" value="TraesARI4A03G02085680.1.CDS1"/>
    <property type="gene ID" value="TraesARI4A03G02085680"/>
</dbReference>
<dbReference type="Gramene" id="TraesLAC4A03G02003550.1">
    <property type="protein sequence ID" value="TraesLAC4A03G02003550.1.CDS1"/>
    <property type="gene ID" value="TraesLAC4A03G02003550"/>
</dbReference>
<evidence type="ECO:0000313" key="3">
    <source>
        <dbReference type="Proteomes" id="UP000019116"/>
    </source>
</evidence>
<dbReference type="Gramene" id="TraesRN4B0100518600.1">
    <property type="protein sequence ID" value="TraesRN4B0100518600.1"/>
    <property type="gene ID" value="TraesRN4B0100518600"/>
</dbReference>
<dbReference type="Gramene" id="TraesMAC4A03G02049540.1">
    <property type="protein sequence ID" value="TraesMAC4A03G02049540.1.CDS1"/>
    <property type="gene ID" value="TraesMAC4A03G02049540"/>
</dbReference>
<feature type="region of interest" description="Disordered" evidence="1">
    <location>
        <begin position="35"/>
        <end position="57"/>
    </location>
</feature>
<protein>
    <submittedName>
        <fullName evidence="2">Uncharacterized protein</fullName>
    </submittedName>
</protein>